<feature type="domain" description="Methyl-accepting transducer" evidence="12">
    <location>
        <begin position="380"/>
        <end position="616"/>
    </location>
</feature>
<evidence type="ECO:0000256" key="11">
    <source>
        <dbReference type="SAM" id="Phobius"/>
    </source>
</evidence>
<keyword evidence="3" id="KW-0488">Methylation</keyword>
<evidence type="ECO:0000256" key="5">
    <source>
        <dbReference type="ARBA" id="ARBA00022692"/>
    </source>
</evidence>
<dbReference type="SMART" id="SM00304">
    <property type="entry name" value="HAMP"/>
    <property type="match status" value="1"/>
</dbReference>
<dbReference type="PROSITE" id="PS50111">
    <property type="entry name" value="CHEMOTAXIS_TRANSDUC_2"/>
    <property type="match status" value="1"/>
</dbReference>
<dbReference type="FunFam" id="1.10.287.950:FF:000001">
    <property type="entry name" value="Methyl-accepting chemotaxis sensory transducer"/>
    <property type="match status" value="1"/>
</dbReference>
<dbReference type="Gene3D" id="3.30.450.20">
    <property type="entry name" value="PAS domain"/>
    <property type="match status" value="2"/>
</dbReference>
<dbReference type="PRINTS" id="PR00260">
    <property type="entry name" value="CHEMTRNSDUCR"/>
</dbReference>
<evidence type="ECO:0000259" key="13">
    <source>
        <dbReference type="PROSITE" id="PS50885"/>
    </source>
</evidence>
<dbReference type="InterPro" id="IPR004090">
    <property type="entry name" value="Chemotax_Me-accpt_rcpt"/>
</dbReference>
<dbReference type="Pfam" id="PF00672">
    <property type="entry name" value="HAMP"/>
    <property type="match status" value="1"/>
</dbReference>
<dbReference type="InterPro" id="IPR003660">
    <property type="entry name" value="HAMP_dom"/>
</dbReference>
<evidence type="ECO:0000256" key="3">
    <source>
        <dbReference type="ARBA" id="ARBA00022481"/>
    </source>
</evidence>
<sequence length="666" mass="72094">MSKKQGRLQSMTKHTKLTIKNRLILSCVLLVVLPSLIIGIVAYGKAKREIESQLIFSAAESVEYVNSTIDNLLKNKIVDANYFSKQINASMIQGKDSPLIRARLSQYIDTHPDSPSVFVGTASGLMIQEPQVKQPEGYDPRTRDFYKKAMENKGRTVITEPYVSSSSGEVVVSVAQTLADGSGVFAFTLNLDHISDLAKNIKVGHEGYIFILDKSKKVIAHPTEKAGVELKEDFFSSFYEKDNGTLTYTFKGEDKKSAFATNQLTGWKIGGTMSASEVDKQASGIFYTTLFVIAGALLLAFIAIFFISRSIVRPLQVLQRSTEKISQGDLTEQVDTSKRDEIGDLARNFQTMVSSLRTLIYQVREKSEQVSASAQQLTASSEQTSQAIEQVAVITQEVAAGSEEQAQSVTESATAIHQMSEGMRDIASYVRQVSASAASTSEAAQEGNVSIRHAVQQMKAIQDTVRRLGENIERLGSRSEEIGQIVGVIGNIASQTNLLALNAAIEAARAGEQGKGFAVVADEVRKLAEESASSAQQISDLIQRIQQETAQALSSMETATQNVMEGIEVVNVSGDSFAHIEKAVDGAAKQISEVSAATEDISLNTDQIVHSIDVITKVTEKATEGTQSISAATEEQLAAMEEIASSSSALSKMAEELQVLVAKFKV</sequence>
<accession>A0A1G8KW44</accession>
<evidence type="ECO:0000256" key="9">
    <source>
        <dbReference type="ARBA" id="ARBA00029447"/>
    </source>
</evidence>
<evidence type="ECO:0000256" key="4">
    <source>
        <dbReference type="ARBA" id="ARBA00022500"/>
    </source>
</evidence>
<dbReference type="InterPro" id="IPR029151">
    <property type="entry name" value="Sensor-like_sf"/>
</dbReference>
<evidence type="ECO:0000256" key="6">
    <source>
        <dbReference type="ARBA" id="ARBA00022989"/>
    </source>
</evidence>
<dbReference type="AlphaFoldDB" id="A0A1G8KW44"/>
<proteinExistence type="inferred from homology"/>
<dbReference type="Proteomes" id="UP000182836">
    <property type="component" value="Unassembled WGS sequence"/>
</dbReference>
<dbReference type="GeneID" id="42304145"/>
<dbReference type="GO" id="GO:0007165">
    <property type="term" value="P:signal transduction"/>
    <property type="evidence" value="ECO:0007669"/>
    <property type="project" value="UniProtKB-KW"/>
</dbReference>
<dbReference type="GO" id="GO:0006935">
    <property type="term" value="P:chemotaxis"/>
    <property type="evidence" value="ECO:0007669"/>
    <property type="project" value="UniProtKB-KW"/>
</dbReference>
<dbReference type="Pfam" id="PF02743">
    <property type="entry name" value="dCache_1"/>
    <property type="match status" value="1"/>
</dbReference>
<dbReference type="SUPFAM" id="SSF103190">
    <property type="entry name" value="Sensory domain-like"/>
    <property type="match status" value="1"/>
</dbReference>
<feature type="domain" description="HAMP" evidence="13">
    <location>
        <begin position="309"/>
        <end position="361"/>
    </location>
</feature>
<evidence type="ECO:0000256" key="2">
    <source>
        <dbReference type="ARBA" id="ARBA00022475"/>
    </source>
</evidence>
<reference evidence="14 15" key="1">
    <citation type="submission" date="2016-10" db="EMBL/GenBank/DDBJ databases">
        <authorList>
            <person name="de Groot N.N."/>
        </authorList>
    </citation>
    <scope>NUCLEOTIDE SEQUENCE [LARGE SCALE GENOMIC DNA]</scope>
    <source>
        <strain evidence="14 15">DSM 2895</strain>
    </source>
</reference>
<keyword evidence="5 11" id="KW-0812">Transmembrane</keyword>
<organism evidence="14 15">
    <name type="scientific">Aneurinibacillus migulanus</name>
    <name type="common">Bacillus migulanus</name>
    <dbReference type="NCBI Taxonomy" id="47500"/>
    <lineage>
        <taxon>Bacteria</taxon>
        <taxon>Bacillati</taxon>
        <taxon>Bacillota</taxon>
        <taxon>Bacilli</taxon>
        <taxon>Bacillales</taxon>
        <taxon>Paenibacillaceae</taxon>
        <taxon>Aneurinibacillus group</taxon>
        <taxon>Aneurinibacillus</taxon>
    </lineage>
</organism>
<feature type="transmembrane region" description="Helical" evidence="11">
    <location>
        <begin position="284"/>
        <end position="307"/>
    </location>
</feature>
<evidence type="ECO:0000259" key="12">
    <source>
        <dbReference type="PROSITE" id="PS50111"/>
    </source>
</evidence>
<keyword evidence="7 11" id="KW-0472">Membrane</keyword>
<dbReference type="GO" id="GO:0005886">
    <property type="term" value="C:plasma membrane"/>
    <property type="evidence" value="ECO:0007669"/>
    <property type="project" value="UniProtKB-SubCell"/>
</dbReference>
<evidence type="ECO:0000256" key="1">
    <source>
        <dbReference type="ARBA" id="ARBA00004651"/>
    </source>
</evidence>
<evidence type="ECO:0000256" key="8">
    <source>
        <dbReference type="ARBA" id="ARBA00023224"/>
    </source>
</evidence>
<dbReference type="CDD" id="cd06225">
    <property type="entry name" value="HAMP"/>
    <property type="match status" value="1"/>
</dbReference>
<dbReference type="RefSeq" id="WP_052812298.1">
    <property type="nucleotide sequence ID" value="NZ_BJOA01000357.1"/>
</dbReference>
<keyword evidence="2" id="KW-1003">Cell membrane</keyword>
<dbReference type="CDD" id="cd12912">
    <property type="entry name" value="PDC2_MCP_like"/>
    <property type="match status" value="1"/>
</dbReference>
<dbReference type="PANTHER" id="PTHR32089:SF114">
    <property type="entry name" value="METHYL-ACCEPTING CHEMOTAXIS PROTEIN MCPB"/>
    <property type="match status" value="1"/>
</dbReference>
<dbReference type="Gene3D" id="1.10.8.500">
    <property type="entry name" value="HAMP domain in histidine kinase"/>
    <property type="match status" value="1"/>
</dbReference>
<evidence type="ECO:0000256" key="10">
    <source>
        <dbReference type="PROSITE-ProRule" id="PRU00284"/>
    </source>
</evidence>
<dbReference type="CDD" id="cd11386">
    <property type="entry name" value="MCP_signal"/>
    <property type="match status" value="1"/>
</dbReference>
<dbReference type="OrthoDB" id="243053at2"/>
<dbReference type="InterPro" id="IPR004089">
    <property type="entry name" value="MCPsignal_dom"/>
</dbReference>
<dbReference type="Gene3D" id="1.10.287.950">
    <property type="entry name" value="Methyl-accepting chemotaxis protein"/>
    <property type="match status" value="1"/>
</dbReference>
<dbReference type="Pfam" id="PF00015">
    <property type="entry name" value="MCPsignal"/>
    <property type="match status" value="1"/>
</dbReference>
<dbReference type="PROSITE" id="PS50885">
    <property type="entry name" value="HAMP"/>
    <property type="match status" value="1"/>
</dbReference>
<dbReference type="SUPFAM" id="SSF58104">
    <property type="entry name" value="Methyl-accepting chemotaxis protein (MCP) signaling domain"/>
    <property type="match status" value="1"/>
</dbReference>
<evidence type="ECO:0000256" key="7">
    <source>
        <dbReference type="ARBA" id="ARBA00023136"/>
    </source>
</evidence>
<comment type="similarity">
    <text evidence="9">Belongs to the methyl-accepting chemotaxis (MCP) protein family.</text>
</comment>
<keyword evidence="8 10" id="KW-0807">Transducer</keyword>
<protein>
    <submittedName>
        <fullName evidence="14">Methyl-accepting chemotaxis sensory transducer with TarH sensor</fullName>
    </submittedName>
</protein>
<gene>
    <name evidence="14" type="ORF">SAMN04487909_104135</name>
</gene>
<comment type="subcellular location">
    <subcellularLocation>
        <location evidence="1">Cell membrane</location>
        <topology evidence="1">Multi-pass membrane protein</topology>
    </subcellularLocation>
</comment>
<evidence type="ECO:0000313" key="15">
    <source>
        <dbReference type="Proteomes" id="UP000182836"/>
    </source>
</evidence>
<dbReference type="InterPro" id="IPR033479">
    <property type="entry name" value="dCache_1"/>
</dbReference>
<dbReference type="GO" id="GO:0004888">
    <property type="term" value="F:transmembrane signaling receptor activity"/>
    <property type="evidence" value="ECO:0007669"/>
    <property type="project" value="InterPro"/>
</dbReference>
<name>A0A1G8KW44_ANEMI</name>
<evidence type="ECO:0000313" key="14">
    <source>
        <dbReference type="EMBL" id="SDI47120.1"/>
    </source>
</evidence>
<dbReference type="EMBL" id="FNED01000004">
    <property type="protein sequence ID" value="SDI47120.1"/>
    <property type="molecule type" value="Genomic_DNA"/>
</dbReference>
<dbReference type="PANTHER" id="PTHR32089">
    <property type="entry name" value="METHYL-ACCEPTING CHEMOTAXIS PROTEIN MCPB"/>
    <property type="match status" value="1"/>
</dbReference>
<keyword evidence="4" id="KW-0145">Chemotaxis</keyword>
<keyword evidence="6 11" id="KW-1133">Transmembrane helix</keyword>
<dbReference type="SMART" id="SM00283">
    <property type="entry name" value="MA"/>
    <property type="match status" value="1"/>
</dbReference>
<feature type="transmembrane region" description="Helical" evidence="11">
    <location>
        <begin position="21"/>
        <end position="43"/>
    </location>
</feature>